<organism evidence="2 3">
    <name type="scientific">Marivita lacus</name>
    <dbReference type="NCBI Taxonomy" id="1323742"/>
    <lineage>
        <taxon>Bacteria</taxon>
        <taxon>Pseudomonadati</taxon>
        <taxon>Pseudomonadota</taxon>
        <taxon>Alphaproteobacteria</taxon>
        <taxon>Rhodobacterales</taxon>
        <taxon>Roseobacteraceae</taxon>
        <taxon>Marivita</taxon>
    </lineage>
</organism>
<keyword evidence="1" id="KW-1133">Transmembrane helix</keyword>
<gene>
    <name evidence="2" type="ORF">GCM10011363_46320</name>
</gene>
<dbReference type="EMBL" id="BMFC01000041">
    <property type="protein sequence ID" value="GGC24576.1"/>
    <property type="molecule type" value="Genomic_DNA"/>
</dbReference>
<dbReference type="RefSeq" id="WP_188484469.1">
    <property type="nucleotide sequence ID" value="NZ_BMFC01000041.1"/>
</dbReference>
<sequence>MIGRSVSRCATCSTLRWFLTAAGALILALYLQPGWAVRISGLLPSPLVIGLGICGVGGLGFAVGLWRMRSSQDS</sequence>
<reference evidence="3" key="1">
    <citation type="journal article" date="2019" name="Int. J. Syst. Evol. Microbiol.">
        <title>The Global Catalogue of Microorganisms (GCM) 10K type strain sequencing project: providing services to taxonomists for standard genome sequencing and annotation.</title>
        <authorList>
            <consortium name="The Broad Institute Genomics Platform"/>
            <consortium name="The Broad Institute Genome Sequencing Center for Infectious Disease"/>
            <person name="Wu L."/>
            <person name="Ma J."/>
        </authorList>
    </citation>
    <scope>NUCLEOTIDE SEQUENCE [LARGE SCALE GENOMIC DNA]</scope>
    <source>
        <strain evidence="3">CGMCC 1.12478</strain>
    </source>
</reference>
<keyword evidence="1" id="KW-0812">Transmembrane</keyword>
<comment type="caution">
    <text evidence="2">The sequence shown here is derived from an EMBL/GenBank/DDBJ whole genome shotgun (WGS) entry which is preliminary data.</text>
</comment>
<protein>
    <submittedName>
        <fullName evidence="2">Uncharacterized protein</fullName>
    </submittedName>
</protein>
<name>A0ABQ1LHI4_9RHOB</name>
<evidence type="ECO:0000313" key="3">
    <source>
        <dbReference type="Proteomes" id="UP000645462"/>
    </source>
</evidence>
<proteinExistence type="predicted"/>
<keyword evidence="3" id="KW-1185">Reference proteome</keyword>
<accession>A0ABQ1LHI4</accession>
<evidence type="ECO:0000256" key="1">
    <source>
        <dbReference type="SAM" id="Phobius"/>
    </source>
</evidence>
<evidence type="ECO:0000313" key="2">
    <source>
        <dbReference type="EMBL" id="GGC24576.1"/>
    </source>
</evidence>
<dbReference type="Proteomes" id="UP000645462">
    <property type="component" value="Unassembled WGS sequence"/>
</dbReference>
<keyword evidence="1" id="KW-0472">Membrane</keyword>
<feature type="transmembrane region" description="Helical" evidence="1">
    <location>
        <begin position="46"/>
        <end position="66"/>
    </location>
</feature>